<dbReference type="GO" id="GO:0016787">
    <property type="term" value="F:hydrolase activity"/>
    <property type="evidence" value="ECO:0007669"/>
    <property type="project" value="UniProtKB-KW"/>
</dbReference>
<evidence type="ECO:0000256" key="5">
    <source>
        <dbReference type="ARBA" id="ARBA00022842"/>
    </source>
</evidence>
<evidence type="ECO:0000256" key="2">
    <source>
        <dbReference type="ARBA" id="ARBA00022723"/>
    </source>
</evidence>
<keyword evidence="2" id="KW-0479">Metal-binding</keyword>
<protein>
    <submittedName>
        <fullName evidence="10">Putative CRISPR-associated endonuclease Cas1</fullName>
    </submittedName>
</protein>
<dbReference type="EMBL" id="AEDS01000067">
    <property type="protein sequence ID" value="EFL57202.1"/>
    <property type="molecule type" value="Genomic_DNA"/>
</dbReference>
<evidence type="ECO:0000313" key="11">
    <source>
        <dbReference type="Proteomes" id="UP000005942"/>
    </source>
</evidence>
<dbReference type="PANTHER" id="PTHR34353">
    <property type="entry name" value="CRISPR-ASSOCIATED ENDONUCLEASE CAS1 1"/>
    <property type="match status" value="1"/>
</dbReference>
<keyword evidence="8" id="KW-0464">Manganese</keyword>
<dbReference type="Proteomes" id="UP000005942">
    <property type="component" value="Unassembled WGS sequence"/>
</dbReference>
<proteinExistence type="predicted"/>
<dbReference type="GO" id="GO:0046872">
    <property type="term" value="F:metal ion binding"/>
    <property type="evidence" value="ECO:0007669"/>
    <property type="project" value="UniProtKB-KW"/>
</dbReference>
<evidence type="ECO:0000256" key="6">
    <source>
        <dbReference type="ARBA" id="ARBA00023118"/>
    </source>
</evidence>
<organism evidence="10 11">
    <name type="scientific">Veillonella atypica ACS-134-V-Col7a</name>
    <dbReference type="NCBI Taxonomy" id="866778"/>
    <lineage>
        <taxon>Bacteria</taxon>
        <taxon>Bacillati</taxon>
        <taxon>Bacillota</taxon>
        <taxon>Negativicutes</taxon>
        <taxon>Veillonellales</taxon>
        <taxon>Veillonellaceae</taxon>
        <taxon>Veillonella</taxon>
    </lineage>
</organism>
<comment type="caution">
    <text evidence="10">The sequence shown here is derived from an EMBL/GenBank/DDBJ whole genome shotgun (WGS) entry which is preliminary data.</text>
</comment>
<evidence type="ECO:0000256" key="9">
    <source>
        <dbReference type="ARBA" id="ARBA00038592"/>
    </source>
</evidence>
<evidence type="ECO:0000256" key="1">
    <source>
        <dbReference type="ARBA" id="ARBA00022722"/>
    </source>
</evidence>
<dbReference type="NCBIfam" id="TIGR00287">
    <property type="entry name" value="cas1"/>
    <property type="match status" value="1"/>
</dbReference>
<evidence type="ECO:0000313" key="10">
    <source>
        <dbReference type="EMBL" id="EFL57202.1"/>
    </source>
</evidence>
<dbReference type="InterPro" id="IPR002729">
    <property type="entry name" value="CRISPR-assoc_Cas1"/>
</dbReference>
<dbReference type="InterPro" id="IPR042206">
    <property type="entry name" value="CRISPR-assoc_Cas1_C"/>
</dbReference>
<name>E1LDW5_9FIRM</name>
<keyword evidence="7" id="KW-0238">DNA-binding</keyword>
<dbReference type="GO" id="GO:0003677">
    <property type="term" value="F:DNA binding"/>
    <property type="evidence" value="ECO:0007669"/>
    <property type="project" value="UniProtKB-KW"/>
</dbReference>
<reference evidence="10 11" key="1">
    <citation type="submission" date="2010-08" db="EMBL/GenBank/DDBJ databases">
        <authorList>
            <person name="Durkin A.S."/>
            <person name="Madupu R."/>
            <person name="Torralba M."/>
            <person name="Gillis M."/>
            <person name="Methe B."/>
            <person name="Sutton G."/>
            <person name="Nelson K.E."/>
        </authorList>
    </citation>
    <scope>NUCLEOTIDE SEQUENCE [LARGE SCALE GENOMIC DNA]</scope>
    <source>
        <strain evidence="10 11">ACS-134-V-Col7a</strain>
    </source>
</reference>
<dbReference type="PANTHER" id="PTHR34353:SF2">
    <property type="entry name" value="CRISPR-ASSOCIATED ENDONUCLEASE CAS1 1"/>
    <property type="match status" value="1"/>
</dbReference>
<evidence type="ECO:0000256" key="4">
    <source>
        <dbReference type="ARBA" id="ARBA00022801"/>
    </source>
</evidence>
<accession>E1LDW5</accession>
<gene>
    <name evidence="10" type="ORF">HMPREF9684_0882</name>
</gene>
<keyword evidence="3 10" id="KW-0255">Endonuclease</keyword>
<dbReference type="GO" id="GO:0051607">
    <property type="term" value="P:defense response to virus"/>
    <property type="evidence" value="ECO:0007669"/>
    <property type="project" value="UniProtKB-KW"/>
</dbReference>
<evidence type="ECO:0000256" key="8">
    <source>
        <dbReference type="ARBA" id="ARBA00023211"/>
    </source>
</evidence>
<sequence>MYTSVRSTLYTLLKHINQAKMIEGVRGIEGLASKTYFSVWETILSEPWEFTGRNRNPSLDPVNTLLSYGYSFLEREVRACLVTAGLDVRIGVLHSTNNRKDSFVFDMMDLFRQAVMDRFILKVLNCHMLKFNDFDISGNRCFMSKSSTRKWIQIYEDYMTTPKKHCCALSPRRWIQREITNFIKYLTDISDDSITLDTDEKCIS</sequence>
<keyword evidence="6" id="KW-0051">Antiviral defense</keyword>
<evidence type="ECO:0000256" key="7">
    <source>
        <dbReference type="ARBA" id="ARBA00023125"/>
    </source>
</evidence>
<keyword evidence="1" id="KW-0540">Nuclease</keyword>
<dbReference type="Gene3D" id="1.20.120.920">
    <property type="entry name" value="CRISPR-associated endonuclease Cas1, C-terminal domain"/>
    <property type="match status" value="1"/>
</dbReference>
<dbReference type="InterPro" id="IPR050646">
    <property type="entry name" value="Cas1"/>
</dbReference>
<dbReference type="GO" id="GO:0004519">
    <property type="term" value="F:endonuclease activity"/>
    <property type="evidence" value="ECO:0007669"/>
    <property type="project" value="UniProtKB-KW"/>
</dbReference>
<keyword evidence="4" id="KW-0378">Hydrolase</keyword>
<dbReference type="Pfam" id="PF01867">
    <property type="entry name" value="Cas_Cas1"/>
    <property type="match status" value="1"/>
</dbReference>
<evidence type="ECO:0000256" key="3">
    <source>
        <dbReference type="ARBA" id="ARBA00022759"/>
    </source>
</evidence>
<comment type="subunit">
    <text evidence="9">Homodimer, forms a heterotetramer with a Cas2 homodimer.</text>
</comment>
<dbReference type="GO" id="GO:0043571">
    <property type="term" value="P:maintenance of CRISPR repeat elements"/>
    <property type="evidence" value="ECO:0007669"/>
    <property type="project" value="InterPro"/>
</dbReference>
<keyword evidence="5" id="KW-0460">Magnesium</keyword>
<dbReference type="AlphaFoldDB" id="E1LDW5"/>
<dbReference type="CDD" id="cd09634">
    <property type="entry name" value="Cas1_I-II-III"/>
    <property type="match status" value="1"/>
</dbReference>